<reference evidence="2" key="1">
    <citation type="submission" date="2020-06" db="EMBL/GenBank/DDBJ databases">
        <authorList>
            <person name="Li T."/>
            <person name="Hu X."/>
            <person name="Zhang T."/>
            <person name="Song X."/>
            <person name="Zhang H."/>
            <person name="Dai N."/>
            <person name="Sheng W."/>
            <person name="Hou X."/>
            <person name="Wei L."/>
        </authorList>
    </citation>
    <scope>NUCLEOTIDE SEQUENCE</scope>
    <source>
        <strain evidence="2">3651</strain>
        <tissue evidence="2">Leaf</tissue>
    </source>
</reference>
<evidence type="ECO:0000313" key="3">
    <source>
        <dbReference type="Proteomes" id="UP001293254"/>
    </source>
</evidence>
<gene>
    <name evidence="2" type="ORF">Salat_2928200</name>
</gene>
<reference evidence="2" key="2">
    <citation type="journal article" date="2024" name="Plant">
        <title>Genomic evolution and insights into agronomic trait innovations of Sesamum species.</title>
        <authorList>
            <person name="Miao H."/>
            <person name="Wang L."/>
            <person name="Qu L."/>
            <person name="Liu H."/>
            <person name="Sun Y."/>
            <person name="Le M."/>
            <person name="Wang Q."/>
            <person name="Wei S."/>
            <person name="Zheng Y."/>
            <person name="Lin W."/>
            <person name="Duan Y."/>
            <person name="Cao H."/>
            <person name="Xiong S."/>
            <person name="Wang X."/>
            <person name="Wei L."/>
            <person name="Li C."/>
            <person name="Ma Q."/>
            <person name="Ju M."/>
            <person name="Zhao R."/>
            <person name="Li G."/>
            <person name="Mu C."/>
            <person name="Tian Q."/>
            <person name="Mei H."/>
            <person name="Zhang T."/>
            <person name="Gao T."/>
            <person name="Zhang H."/>
        </authorList>
    </citation>
    <scope>NUCLEOTIDE SEQUENCE</scope>
    <source>
        <strain evidence="2">3651</strain>
    </source>
</reference>
<comment type="caution">
    <text evidence="2">The sequence shown here is derived from an EMBL/GenBank/DDBJ whole genome shotgun (WGS) entry which is preliminary data.</text>
</comment>
<evidence type="ECO:0000313" key="2">
    <source>
        <dbReference type="EMBL" id="KAK4412810.1"/>
    </source>
</evidence>
<name>A0AAE1XIZ4_9LAMI</name>
<protein>
    <recommendedName>
        <fullName evidence="1">Reverse transcriptase zinc-binding domain-containing protein</fullName>
    </recommendedName>
</protein>
<dbReference type="InterPro" id="IPR026960">
    <property type="entry name" value="RVT-Znf"/>
</dbReference>
<sequence>MGDRNTKFFHDTLKRNATRNSILTITKGDGSVITSVEDITQEFVAFYTSLLGTEVQTLPVDDDMFEWGPKLSFEHALELSKRLLVTDFSPPVYRIGTTLANGQLSPFFLRRRSLRKFINFAGFSFETLREHQLPGRKFAILRKMVVLQLKKGDSLFLQRLADIRNRVVTTFGSSEATIQRMAEWSNIKGLETSKAYDYFRSKLKRQPWKAVIWKAFITPKYLFILWLRLRGRLATRDRLAFLQDEASCSLCINTHESAKHLFFE</sequence>
<dbReference type="Proteomes" id="UP001293254">
    <property type="component" value="Unassembled WGS sequence"/>
</dbReference>
<dbReference type="EMBL" id="JACGWO010000013">
    <property type="protein sequence ID" value="KAK4412810.1"/>
    <property type="molecule type" value="Genomic_DNA"/>
</dbReference>
<dbReference type="Pfam" id="PF13966">
    <property type="entry name" value="zf-RVT"/>
    <property type="match status" value="1"/>
</dbReference>
<evidence type="ECO:0000259" key="1">
    <source>
        <dbReference type="Pfam" id="PF13966"/>
    </source>
</evidence>
<accession>A0AAE1XIZ4</accession>
<organism evidence="2 3">
    <name type="scientific">Sesamum alatum</name>
    <dbReference type="NCBI Taxonomy" id="300844"/>
    <lineage>
        <taxon>Eukaryota</taxon>
        <taxon>Viridiplantae</taxon>
        <taxon>Streptophyta</taxon>
        <taxon>Embryophyta</taxon>
        <taxon>Tracheophyta</taxon>
        <taxon>Spermatophyta</taxon>
        <taxon>Magnoliopsida</taxon>
        <taxon>eudicotyledons</taxon>
        <taxon>Gunneridae</taxon>
        <taxon>Pentapetalae</taxon>
        <taxon>asterids</taxon>
        <taxon>lamiids</taxon>
        <taxon>Lamiales</taxon>
        <taxon>Pedaliaceae</taxon>
        <taxon>Sesamum</taxon>
    </lineage>
</organism>
<keyword evidence="3" id="KW-1185">Reference proteome</keyword>
<proteinExistence type="predicted"/>
<dbReference type="AlphaFoldDB" id="A0AAE1XIZ4"/>
<feature type="domain" description="Reverse transcriptase zinc-binding" evidence="1">
    <location>
        <begin position="192"/>
        <end position="264"/>
    </location>
</feature>